<feature type="domain" description="EamA" evidence="7">
    <location>
        <begin position="158"/>
        <end position="308"/>
    </location>
</feature>
<evidence type="ECO:0000313" key="8">
    <source>
        <dbReference type="EMBL" id="GHA36637.1"/>
    </source>
</evidence>
<dbReference type="PANTHER" id="PTHR22911">
    <property type="entry name" value="ACYL-MALONYL CONDENSING ENZYME-RELATED"/>
    <property type="match status" value="1"/>
</dbReference>
<accession>A0A918VZ63</accession>
<dbReference type="InterPro" id="IPR037185">
    <property type="entry name" value="EmrE-like"/>
</dbReference>
<dbReference type="SUPFAM" id="SSF103481">
    <property type="entry name" value="Multidrug resistance efflux transporter EmrE"/>
    <property type="match status" value="2"/>
</dbReference>
<name>A0A918VZ63_9HYPH</name>
<dbReference type="Proteomes" id="UP000646579">
    <property type="component" value="Unassembled WGS sequence"/>
</dbReference>
<feature type="transmembrane region" description="Helical" evidence="6">
    <location>
        <begin position="49"/>
        <end position="71"/>
    </location>
</feature>
<dbReference type="RefSeq" id="WP_189427171.1">
    <property type="nucleotide sequence ID" value="NZ_BMZE01000004.1"/>
</dbReference>
<evidence type="ECO:0000256" key="2">
    <source>
        <dbReference type="ARBA" id="ARBA00009853"/>
    </source>
</evidence>
<dbReference type="InterPro" id="IPR000620">
    <property type="entry name" value="EamA_dom"/>
</dbReference>
<feature type="transmembrane region" description="Helical" evidence="6">
    <location>
        <begin position="236"/>
        <end position="257"/>
    </location>
</feature>
<keyword evidence="5 6" id="KW-0472">Membrane</keyword>
<dbReference type="GO" id="GO:0016020">
    <property type="term" value="C:membrane"/>
    <property type="evidence" value="ECO:0007669"/>
    <property type="project" value="UniProtKB-SubCell"/>
</dbReference>
<evidence type="ECO:0000256" key="1">
    <source>
        <dbReference type="ARBA" id="ARBA00004141"/>
    </source>
</evidence>
<gene>
    <name evidence="8" type="ORF">GCM10007989_35950</name>
</gene>
<evidence type="ECO:0000313" key="9">
    <source>
        <dbReference type="Proteomes" id="UP000646579"/>
    </source>
</evidence>
<comment type="subcellular location">
    <subcellularLocation>
        <location evidence="1">Membrane</location>
        <topology evidence="1">Multi-pass membrane protein</topology>
    </subcellularLocation>
</comment>
<feature type="transmembrane region" description="Helical" evidence="6">
    <location>
        <begin position="107"/>
        <end position="126"/>
    </location>
</feature>
<feature type="transmembrane region" description="Helical" evidence="6">
    <location>
        <begin position="12"/>
        <end position="37"/>
    </location>
</feature>
<dbReference type="PANTHER" id="PTHR22911:SF6">
    <property type="entry name" value="SOLUTE CARRIER FAMILY 35 MEMBER G1"/>
    <property type="match status" value="1"/>
</dbReference>
<sequence>MNQITSPLSGAAVFGALFMLGAGVTFAITNVITPIVTYGMGVPSTAVVFWQYLIATVFALPLILKIGFSALKTRHPFAHEVRAFLSALGVQFFAFGFASGVPVWQMVALSMTGPFFIITGATLFLGERLTPQRLGATLVGFIGAVMVSQVGSEQFTMASLLPILAAACWGTVSVITKYLTRDEAPESLTLYMLVLITPNHLLIGLILGIAIAVLPAGTLPASLATGFDFVLPGGNALWLIVVLGLVTAAAQYCISLAYKAADATYLQPFDDLKLPLNVLAGWLILSQTPALVFWPGAALIIGASLFILYQDNGRLSKKRGPLTIPESA</sequence>
<evidence type="ECO:0000256" key="6">
    <source>
        <dbReference type="SAM" id="Phobius"/>
    </source>
</evidence>
<keyword evidence="9" id="KW-1185">Reference proteome</keyword>
<dbReference type="AlphaFoldDB" id="A0A918VZ63"/>
<proteinExistence type="inferred from homology"/>
<dbReference type="EMBL" id="BMZE01000004">
    <property type="protein sequence ID" value="GHA36637.1"/>
    <property type="molecule type" value="Genomic_DNA"/>
</dbReference>
<feature type="transmembrane region" description="Helical" evidence="6">
    <location>
        <begin position="188"/>
        <end position="216"/>
    </location>
</feature>
<comment type="similarity">
    <text evidence="2">Belongs to the drug/metabolite transporter (DMT) superfamily. 10 TMS drug/metabolite exporter (DME) (TC 2.A.7.3) family.</text>
</comment>
<keyword evidence="3 6" id="KW-0812">Transmembrane</keyword>
<comment type="caution">
    <text evidence="8">The sequence shown here is derived from an EMBL/GenBank/DDBJ whole genome shotgun (WGS) entry which is preliminary data.</text>
</comment>
<dbReference type="Pfam" id="PF00892">
    <property type="entry name" value="EamA"/>
    <property type="match status" value="2"/>
</dbReference>
<feature type="transmembrane region" description="Helical" evidence="6">
    <location>
        <begin position="291"/>
        <end position="309"/>
    </location>
</feature>
<feature type="domain" description="EamA" evidence="7">
    <location>
        <begin position="14"/>
        <end position="148"/>
    </location>
</feature>
<keyword evidence="4 6" id="KW-1133">Transmembrane helix</keyword>
<evidence type="ECO:0000259" key="7">
    <source>
        <dbReference type="Pfam" id="PF00892"/>
    </source>
</evidence>
<evidence type="ECO:0000256" key="5">
    <source>
        <dbReference type="ARBA" id="ARBA00023136"/>
    </source>
</evidence>
<feature type="transmembrane region" description="Helical" evidence="6">
    <location>
        <begin position="133"/>
        <end position="151"/>
    </location>
</feature>
<evidence type="ECO:0000256" key="3">
    <source>
        <dbReference type="ARBA" id="ARBA00022692"/>
    </source>
</evidence>
<organism evidence="8 9">
    <name type="scientific">Devosia pacifica</name>
    <dbReference type="NCBI Taxonomy" id="1335967"/>
    <lineage>
        <taxon>Bacteria</taxon>
        <taxon>Pseudomonadati</taxon>
        <taxon>Pseudomonadota</taxon>
        <taxon>Alphaproteobacteria</taxon>
        <taxon>Hyphomicrobiales</taxon>
        <taxon>Devosiaceae</taxon>
        <taxon>Devosia</taxon>
    </lineage>
</organism>
<reference evidence="8" key="2">
    <citation type="submission" date="2020-09" db="EMBL/GenBank/DDBJ databases">
        <authorList>
            <person name="Sun Q."/>
            <person name="Kim S."/>
        </authorList>
    </citation>
    <scope>NUCLEOTIDE SEQUENCE</scope>
    <source>
        <strain evidence="8">KCTC 32437</strain>
    </source>
</reference>
<evidence type="ECO:0000256" key="4">
    <source>
        <dbReference type="ARBA" id="ARBA00022989"/>
    </source>
</evidence>
<protein>
    <submittedName>
        <fullName evidence="8">Membrane protein</fullName>
    </submittedName>
</protein>
<feature type="transmembrane region" description="Helical" evidence="6">
    <location>
        <begin position="83"/>
        <end position="101"/>
    </location>
</feature>
<reference evidence="8" key="1">
    <citation type="journal article" date="2014" name="Int. J. Syst. Evol. Microbiol.">
        <title>Complete genome sequence of Corynebacterium casei LMG S-19264T (=DSM 44701T), isolated from a smear-ripened cheese.</title>
        <authorList>
            <consortium name="US DOE Joint Genome Institute (JGI-PGF)"/>
            <person name="Walter F."/>
            <person name="Albersmeier A."/>
            <person name="Kalinowski J."/>
            <person name="Ruckert C."/>
        </authorList>
    </citation>
    <scope>NUCLEOTIDE SEQUENCE</scope>
    <source>
        <strain evidence="8">KCTC 32437</strain>
    </source>
</reference>